<accession>A0A3D9KHK7</accession>
<gene>
    <name evidence="2" type="ORF">DFP98_1051</name>
</gene>
<comment type="caution">
    <text evidence="2">The sequence shown here is derived from an EMBL/GenBank/DDBJ whole genome shotgun (WGS) entry which is preliminary data.</text>
</comment>
<dbReference type="Proteomes" id="UP000256977">
    <property type="component" value="Unassembled WGS sequence"/>
</dbReference>
<sequence length="71" mass="7976">MLTSFVLLASAIIPVSADTTSDYSESVTYTNASIAKMTLVSNVSSTYVYVHYMVNNGQDMHYLMRECRRRA</sequence>
<dbReference type="EMBL" id="QRDZ01000005">
    <property type="protein sequence ID" value="RED84997.1"/>
    <property type="molecule type" value="Genomic_DNA"/>
</dbReference>
<evidence type="ECO:0000313" key="2">
    <source>
        <dbReference type="EMBL" id="RED84997.1"/>
    </source>
</evidence>
<organism evidence="2 3">
    <name type="scientific">Cohnella phaseoli</name>
    <dbReference type="NCBI Taxonomy" id="456490"/>
    <lineage>
        <taxon>Bacteria</taxon>
        <taxon>Bacillati</taxon>
        <taxon>Bacillota</taxon>
        <taxon>Bacilli</taxon>
        <taxon>Bacillales</taxon>
        <taxon>Paenibacillaceae</taxon>
        <taxon>Cohnella</taxon>
    </lineage>
</organism>
<keyword evidence="1" id="KW-0732">Signal</keyword>
<dbReference type="RefSeq" id="WP_220377067.1">
    <property type="nucleotide sequence ID" value="NZ_QRDZ01000005.1"/>
</dbReference>
<keyword evidence="3" id="KW-1185">Reference proteome</keyword>
<evidence type="ECO:0000313" key="3">
    <source>
        <dbReference type="Proteomes" id="UP000256977"/>
    </source>
</evidence>
<reference evidence="2 3" key="1">
    <citation type="submission" date="2018-07" db="EMBL/GenBank/DDBJ databases">
        <title>Genomic Encyclopedia of Type Strains, Phase III (KMG-III): the genomes of soil and plant-associated and newly described type strains.</title>
        <authorList>
            <person name="Whitman W."/>
        </authorList>
    </citation>
    <scope>NUCLEOTIDE SEQUENCE [LARGE SCALE GENOMIC DNA]</scope>
    <source>
        <strain evidence="2 3">CECT 7287</strain>
    </source>
</reference>
<proteinExistence type="predicted"/>
<protein>
    <submittedName>
        <fullName evidence="2">Uncharacterized protein</fullName>
    </submittedName>
</protein>
<feature type="signal peptide" evidence="1">
    <location>
        <begin position="1"/>
        <end position="17"/>
    </location>
</feature>
<dbReference type="AlphaFoldDB" id="A0A3D9KHK7"/>
<feature type="chain" id="PRO_5017788215" evidence="1">
    <location>
        <begin position="18"/>
        <end position="71"/>
    </location>
</feature>
<name>A0A3D9KHK7_9BACL</name>
<evidence type="ECO:0000256" key="1">
    <source>
        <dbReference type="SAM" id="SignalP"/>
    </source>
</evidence>